<dbReference type="EMBL" id="JAFJMO010000006">
    <property type="protein sequence ID" value="KAJ8275204.1"/>
    <property type="molecule type" value="Genomic_DNA"/>
</dbReference>
<accession>A0A9Q1DMQ6</accession>
<protein>
    <submittedName>
        <fullName evidence="1">Uncharacterized protein</fullName>
    </submittedName>
</protein>
<comment type="caution">
    <text evidence="1">The sequence shown here is derived from an EMBL/GenBank/DDBJ whole genome shotgun (WGS) entry which is preliminary data.</text>
</comment>
<evidence type="ECO:0000313" key="1">
    <source>
        <dbReference type="EMBL" id="KAJ8275204.1"/>
    </source>
</evidence>
<name>A0A9Q1DMQ6_CONCO</name>
<dbReference type="Proteomes" id="UP001152803">
    <property type="component" value="Unassembled WGS sequence"/>
</dbReference>
<gene>
    <name evidence="1" type="ORF">COCON_G00098290</name>
</gene>
<proteinExistence type="predicted"/>
<evidence type="ECO:0000313" key="2">
    <source>
        <dbReference type="Proteomes" id="UP001152803"/>
    </source>
</evidence>
<sequence>MGFIPFFQNEALIPYYLKPVHFVTLTLKNCRWKKHQF</sequence>
<dbReference type="AlphaFoldDB" id="A0A9Q1DMQ6"/>
<reference evidence="1" key="1">
    <citation type="journal article" date="2023" name="Science">
        <title>Genome structures resolve the early diversification of teleost fishes.</title>
        <authorList>
            <person name="Parey E."/>
            <person name="Louis A."/>
            <person name="Montfort J."/>
            <person name="Bouchez O."/>
            <person name="Roques C."/>
            <person name="Iampietro C."/>
            <person name="Lluch J."/>
            <person name="Castinel A."/>
            <person name="Donnadieu C."/>
            <person name="Desvignes T."/>
            <person name="Floi Bucao C."/>
            <person name="Jouanno E."/>
            <person name="Wen M."/>
            <person name="Mejri S."/>
            <person name="Dirks R."/>
            <person name="Jansen H."/>
            <person name="Henkel C."/>
            <person name="Chen W.J."/>
            <person name="Zahm M."/>
            <person name="Cabau C."/>
            <person name="Klopp C."/>
            <person name="Thompson A.W."/>
            <person name="Robinson-Rechavi M."/>
            <person name="Braasch I."/>
            <person name="Lecointre G."/>
            <person name="Bobe J."/>
            <person name="Postlethwait J.H."/>
            <person name="Berthelot C."/>
            <person name="Roest Crollius H."/>
            <person name="Guiguen Y."/>
        </authorList>
    </citation>
    <scope>NUCLEOTIDE SEQUENCE</scope>
    <source>
        <strain evidence="1">Concon-B</strain>
    </source>
</reference>
<organism evidence="1 2">
    <name type="scientific">Conger conger</name>
    <name type="common">Conger eel</name>
    <name type="synonym">Muraena conger</name>
    <dbReference type="NCBI Taxonomy" id="82655"/>
    <lineage>
        <taxon>Eukaryota</taxon>
        <taxon>Metazoa</taxon>
        <taxon>Chordata</taxon>
        <taxon>Craniata</taxon>
        <taxon>Vertebrata</taxon>
        <taxon>Euteleostomi</taxon>
        <taxon>Actinopterygii</taxon>
        <taxon>Neopterygii</taxon>
        <taxon>Teleostei</taxon>
        <taxon>Anguilliformes</taxon>
        <taxon>Congridae</taxon>
        <taxon>Conger</taxon>
    </lineage>
</organism>
<keyword evidence="2" id="KW-1185">Reference proteome</keyword>